<dbReference type="Proteomes" id="UP000309848">
    <property type="component" value="Unassembled WGS sequence"/>
</dbReference>
<accession>A0A4S1WEY2</accession>
<gene>
    <name evidence="2" type="ORF">E5A74_12870</name>
</gene>
<dbReference type="EMBL" id="SRXU01000005">
    <property type="protein sequence ID" value="TGX41509.1"/>
    <property type="molecule type" value="Genomic_DNA"/>
</dbReference>
<dbReference type="InterPro" id="IPR052022">
    <property type="entry name" value="26kDa_periplasmic_antigen"/>
</dbReference>
<evidence type="ECO:0000313" key="2">
    <source>
        <dbReference type="EMBL" id="TGX41509.1"/>
    </source>
</evidence>
<evidence type="ECO:0000256" key="1">
    <source>
        <dbReference type="SAM" id="SignalP"/>
    </source>
</evidence>
<feature type="signal peptide" evidence="1">
    <location>
        <begin position="1"/>
        <end position="22"/>
    </location>
</feature>
<dbReference type="PANTHER" id="PTHR34387">
    <property type="entry name" value="SLR1258 PROTEIN"/>
    <property type="match status" value="1"/>
</dbReference>
<sequence>MIRFALFATAAALGLAAPPASAQEARPMMLPLDGTMLEVSAEGVSTRTPDLAMIQAGVVTQAAGADEAMRQNSTRMASVLAALRRAGIAERDIQTANLTLSPQYRYAQNEPPVITGYQASNQVSVRFRDIAKSGAILDALVRQGANNISGPNLLIEKPEAALDEARTAAVATARARAELYAKAAGLRVDRILSISESNAMPPPMPVMMARAQSFAADKATEIAPGEQELRVTLAVRFVLK</sequence>
<dbReference type="AlphaFoldDB" id="A0A4S1WEY2"/>
<dbReference type="InterPro" id="IPR007497">
    <property type="entry name" value="SIMPL/DUF541"/>
</dbReference>
<keyword evidence="1" id="KW-0732">Signal</keyword>
<dbReference type="GO" id="GO:0006974">
    <property type="term" value="P:DNA damage response"/>
    <property type="evidence" value="ECO:0007669"/>
    <property type="project" value="TreeGrafter"/>
</dbReference>
<feature type="chain" id="PRO_5020694629" evidence="1">
    <location>
        <begin position="23"/>
        <end position="240"/>
    </location>
</feature>
<comment type="caution">
    <text evidence="2">The sequence shown here is derived from an EMBL/GenBank/DDBJ whole genome shotgun (WGS) entry which is preliminary data.</text>
</comment>
<keyword evidence="3" id="KW-1185">Reference proteome</keyword>
<evidence type="ECO:0000313" key="3">
    <source>
        <dbReference type="Proteomes" id="UP000309848"/>
    </source>
</evidence>
<protein>
    <submittedName>
        <fullName evidence="2">DUF541 domain-containing protein</fullName>
    </submittedName>
</protein>
<reference evidence="2 3" key="1">
    <citation type="submission" date="2019-04" db="EMBL/GenBank/DDBJ databases">
        <title>Sphingomonas psychrotolerans sp. nov., isolated from soil in the Tianshan Mountains, Xinjiang, China.</title>
        <authorList>
            <person name="Luo Y."/>
            <person name="Sheng H."/>
        </authorList>
    </citation>
    <scope>NUCLEOTIDE SEQUENCE [LARGE SCALE GENOMIC DNA]</scope>
    <source>
        <strain evidence="2 3">KIS18-15</strain>
    </source>
</reference>
<dbReference type="Pfam" id="PF04402">
    <property type="entry name" value="SIMPL"/>
    <property type="match status" value="1"/>
</dbReference>
<dbReference type="Gene3D" id="3.30.70.2970">
    <property type="entry name" value="Protein of unknown function (DUF541), domain 2"/>
    <property type="match status" value="1"/>
</dbReference>
<dbReference type="Gene3D" id="3.30.110.170">
    <property type="entry name" value="Protein of unknown function (DUF541), domain 1"/>
    <property type="match status" value="1"/>
</dbReference>
<proteinExistence type="predicted"/>
<dbReference type="RefSeq" id="WP_135985549.1">
    <property type="nucleotide sequence ID" value="NZ_JAASQM010000003.1"/>
</dbReference>
<organism evidence="2 3">
    <name type="scientific">Sphingomonas naasensis</name>
    <dbReference type="NCBI Taxonomy" id="1344951"/>
    <lineage>
        <taxon>Bacteria</taxon>
        <taxon>Pseudomonadati</taxon>
        <taxon>Pseudomonadota</taxon>
        <taxon>Alphaproteobacteria</taxon>
        <taxon>Sphingomonadales</taxon>
        <taxon>Sphingomonadaceae</taxon>
        <taxon>Sphingomonas</taxon>
    </lineage>
</organism>
<name>A0A4S1WEY2_9SPHN</name>
<dbReference type="OrthoDB" id="9813144at2"/>
<dbReference type="PANTHER" id="PTHR34387:SF1">
    <property type="entry name" value="PERIPLASMIC IMMUNOGENIC PROTEIN"/>
    <property type="match status" value="1"/>
</dbReference>